<dbReference type="AlphaFoldDB" id="A0A5B7ICL2"/>
<evidence type="ECO:0000313" key="1">
    <source>
        <dbReference type="EMBL" id="MPC81582.1"/>
    </source>
</evidence>
<gene>
    <name evidence="1" type="ORF">E2C01_076207</name>
</gene>
<comment type="caution">
    <text evidence="1">The sequence shown here is derived from an EMBL/GenBank/DDBJ whole genome shotgun (WGS) entry which is preliminary data.</text>
</comment>
<reference evidence="1 2" key="1">
    <citation type="submission" date="2019-05" db="EMBL/GenBank/DDBJ databases">
        <title>Another draft genome of Portunus trituberculatus and its Hox gene families provides insights of decapod evolution.</title>
        <authorList>
            <person name="Jeong J.-H."/>
            <person name="Song I."/>
            <person name="Kim S."/>
            <person name="Choi T."/>
            <person name="Kim D."/>
            <person name="Ryu S."/>
            <person name="Kim W."/>
        </authorList>
    </citation>
    <scope>NUCLEOTIDE SEQUENCE [LARGE SCALE GENOMIC DNA]</scope>
    <source>
        <tissue evidence="1">Muscle</tissue>
    </source>
</reference>
<organism evidence="1 2">
    <name type="scientific">Portunus trituberculatus</name>
    <name type="common">Swimming crab</name>
    <name type="synonym">Neptunus trituberculatus</name>
    <dbReference type="NCBI Taxonomy" id="210409"/>
    <lineage>
        <taxon>Eukaryota</taxon>
        <taxon>Metazoa</taxon>
        <taxon>Ecdysozoa</taxon>
        <taxon>Arthropoda</taxon>
        <taxon>Crustacea</taxon>
        <taxon>Multicrustacea</taxon>
        <taxon>Malacostraca</taxon>
        <taxon>Eumalacostraca</taxon>
        <taxon>Eucarida</taxon>
        <taxon>Decapoda</taxon>
        <taxon>Pleocyemata</taxon>
        <taxon>Brachyura</taxon>
        <taxon>Eubrachyura</taxon>
        <taxon>Portunoidea</taxon>
        <taxon>Portunidae</taxon>
        <taxon>Portuninae</taxon>
        <taxon>Portunus</taxon>
    </lineage>
</organism>
<name>A0A5B7ICL2_PORTR</name>
<dbReference type="Proteomes" id="UP000324222">
    <property type="component" value="Unassembled WGS sequence"/>
</dbReference>
<dbReference type="EMBL" id="VSRR010057393">
    <property type="protein sequence ID" value="MPC81582.1"/>
    <property type="molecule type" value="Genomic_DNA"/>
</dbReference>
<accession>A0A5B7ICL2</accession>
<proteinExistence type="predicted"/>
<keyword evidence="2" id="KW-1185">Reference proteome</keyword>
<sequence length="89" mass="9892">MRGNGGHRRTEKHQLTHVLYRVLSSQYITHTGHSGTPQASPGRGTTDYRSRQHVLINGACVSQSRLALALLQTTQSRRANTHKATFLTL</sequence>
<protein>
    <submittedName>
        <fullName evidence="1">Uncharacterized protein</fullName>
    </submittedName>
</protein>
<evidence type="ECO:0000313" key="2">
    <source>
        <dbReference type="Proteomes" id="UP000324222"/>
    </source>
</evidence>